<dbReference type="GO" id="GO:0051123">
    <property type="term" value="P:RNA polymerase II preinitiation complex assembly"/>
    <property type="evidence" value="ECO:0007669"/>
    <property type="project" value="TreeGrafter"/>
</dbReference>
<evidence type="ECO:0000256" key="3">
    <source>
        <dbReference type="ARBA" id="ARBA00023163"/>
    </source>
</evidence>
<feature type="compositionally biased region" description="Basic residues" evidence="7">
    <location>
        <begin position="487"/>
        <end position="500"/>
    </location>
</feature>
<accession>J4UL83</accession>
<feature type="compositionally biased region" description="Basic and acidic residues" evidence="7">
    <location>
        <begin position="307"/>
        <end position="318"/>
    </location>
</feature>
<dbReference type="Gene3D" id="1.10.20.10">
    <property type="entry name" value="Histone, subunit A"/>
    <property type="match status" value="1"/>
</dbReference>
<dbReference type="InterPro" id="IPR003195">
    <property type="entry name" value="TFIID_TAF13"/>
</dbReference>
<dbReference type="HOGENOM" id="CLU_524961_0_0_1"/>
<keyword evidence="3" id="KW-0804">Transcription</keyword>
<feature type="compositionally biased region" description="Low complexity" evidence="7">
    <location>
        <begin position="107"/>
        <end position="130"/>
    </location>
</feature>
<feature type="compositionally biased region" description="Pro residues" evidence="7">
    <location>
        <begin position="28"/>
        <end position="48"/>
    </location>
</feature>
<evidence type="ECO:0000256" key="1">
    <source>
        <dbReference type="ARBA" id="ARBA00004123"/>
    </source>
</evidence>
<feature type="compositionally biased region" description="Low complexity" evidence="7">
    <location>
        <begin position="503"/>
        <end position="519"/>
    </location>
</feature>
<dbReference type="RefSeq" id="XP_014184142.1">
    <property type="nucleotide sequence ID" value="XM_014328667.1"/>
</dbReference>
<dbReference type="Pfam" id="PF02269">
    <property type="entry name" value="TFIID-18kDa"/>
    <property type="match status" value="1"/>
</dbReference>
<protein>
    <recommendedName>
        <fullName evidence="6">Transcription initiation factor TFIID subunit 13</fullName>
    </recommendedName>
</protein>
<feature type="region of interest" description="Disordered" evidence="7">
    <location>
        <begin position="1"/>
        <end position="130"/>
    </location>
</feature>
<dbReference type="EMBL" id="ALBS01000020">
    <property type="protein sequence ID" value="EJT52705.1"/>
    <property type="molecule type" value="Genomic_DNA"/>
</dbReference>
<feature type="compositionally biased region" description="Pro residues" evidence="7">
    <location>
        <begin position="243"/>
        <end position="277"/>
    </location>
</feature>
<dbReference type="VEuPathDB" id="FungiDB:A1Q1_02755"/>
<comment type="subcellular location">
    <subcellularLocation>
        <location evidence="1">Nucleus</location>
    </subcellularLocation>
</comment>
<sequence>MSESPAVPSPAPVSAPVTATASAAATPTPTPFPVPAVPAAPVAAPAPAPVAVSSPAPAPTPPATVPVPGAPTAAPAPASVPQPVVAQASSPAVATPSGPSPAVTPISTAVPTPAQAPSPAAASPAPQTPALSQATITQLAIFYASQHHQQALAAYNAKPTGNPPQPMSHQQAQQLFLRLPPQQQRQVQATFIARQRIAAQQATQSPQRSPTSPAPPSTATPYHPSLLGSGGSTTPTTPTQPAQQPPAPAPQPQPQPQAQARPPPPPQPAAPAPPPARQRPATSQSKSKQQSNLRTVSFVPQDEPETGADRSRRREEGFRGSMRGEIATLMYAAGDVKEPDVDSVDFVEDMVVEFLADLCRPVPPIRPTANATHTAVPLSADTLRHRLASQPYLRKYLERWDDMTYMWQELQASRRVAQPNHQDLIADLGKQFLGLDEQDGPAAKRRALEGADGEPKRRGRPPKNPEERKKPGPKKGWKKNLDPNAPPKKRNARANYKKRDRASASIAPPSPSKASTPAP</sequence>
<name>J4UL83_TRIAS</name>
<comment type="similarity">
    <text evidence="5">Belongs to the TAF13 family.</text>
</comment>
<organism evidence="8 9">
    <name type="scientific">Trichosporon asahii var. asahii (strain ATCC 90039 / CBS 2479 / JCM 2466 / KCTC 7840 / NBRC 103889/ NCYC 2677 / UAMH 7654)</name>
    <name type="common">Yeast</name>
    <dbReference type="NCBI Taxonomy" id="1186058"/>
    <lineage>
        <taxon>Eukaryota</taxon>
        <taxon>Fungi</taxon>
        <taxon>Dikarya</taxon>
        <taxon>Basidiomycota</taxon>
        <taxon>Agaricomycotina</taxon>
        <taxon>Tremellomycetes</taxon>
        <taxon>Trichosporonales</taxon>
        <taxon>Trichosporonaceae</taxon>
        <taxon>Trichosporon</taxon>
    </lineage>
</organism>
<dbReference type="InterPro" id="IPR009072">
    <property type="entry name" value="Histone-fold"/>
</dbReference>
<dbReference type="KEGG" id="tasa:A1Q1_02755"/>
<keyword evidence="4" id="KW-0539">Nucleus</keyword>
<dbReference type="GO" id="GO:0046982">
    <property type="term" value="F:protein heterodimerization activity"/>
    <property type="evidence" value="ECO:0007669"/>
    <property type="project" value="InterPro"/>
</dbReference>
<keyword evidence="2" id="KW-0805">Transcription regulation</keyword>
<gene>
    <name evidence="8" type="ORF">A1Q1_02755</name>
</gene>
<feature type="region of interest" description="Disordered" evidence="7">
    <location>
        <begin position="441"/>
        <end position="519"/>
    </location>
</feature>
<evidence type="ECO:0000256" key="2">
    <source>
        <dbReference type="ARBA" id="ARBA00023015"/>
    </source>
</evidence>
<dbReference type="GO" id="GO:0005669">
    <property type="term" value="C:transcription factor TFIID complex"/>
    <property type="evidence" value="ECO:0007669"/>
    <property type="project" value="TreeGrafter"/>
</dbReference>
<evidence type="ECO:0000256" key="7">
    <source>
        <dbReference type="SAM" id="MobiDB-lite"/>
    </source>
</evidence>
<dbReference type="GeneID" id="25986268"/>
<dbReference type="PANTHER" id="PTHR11380">
    <property type="entry name" value="TRANSCRIPTION INITIATION FACTOR TFIID/SUPT3-RELATED"/>
    <property type="match status" value="1"/>
</dbReference>
<feature type="compositionally biased region" description="Low complexity" evidence="7">
    <location>
        <begin position="14"/>
        <end position="27"/>
    </location>
</feature>
<evidence type="ECO:0000256" key="6">
    <source>
        <dbReference type="ARBA" id="ARBA00040136"/>
    </source>
</evidence>
<feature type="compositionally biased region" description="Low complexity" evidence="7">
    <location>
        <begin position="170"/>
        <end position="211"/>
    </location>
</feature>
<evidence type="ECO:0000313" key="9">
    <source>
        <dbReference type="Proteomes" id="UP000002748"/>
    </source>
</evidence>
<evidence type="ECO:0000256" key="4">
    <source>
        <dbReference type="ARBA" id="ARBA00023242"/>
    </source>
</evidence>
<evidence type="ECO:0000256" key="5">
    <source>
        <dbReference type="ARBA" id="ARBA00038392"/>
    </source>
</evidence>
<proteinExistence type="inferred from homology"/>
<reference evidence="8 9" key="1">
    <citation type="journal article" date="2012" name="Eukaryot. Cell">
        <title>Draft genome sequence of CBS 2479, the standard type strain of Trichosporon asahii.</title>
        <authorList>
            <person name="Yang R.Y."/>
            <person name="Li H.T."/>
            <person name="Zhu H."/>
            <person name="Zhou G.P."/>
            <person name="Wang M."/>
            <person name="Wang L."/>
        </authorList>
    </citation>
    <scope>NUCLEOTIDE SEQUENCE [LARGE SCALE GENOMIC DNA]</scope>
    <source>
        <strain evidence="9">ATCC 90039 / CBS 2479 / JCM 2466 / KCTC 7840 / NCYC 2677 / UAMH 7654</strain>
    </source>
</reference>
<dbReference type="Proteomes" id="UP000002748">
    <property type="component" value="Unassembled WGS sequence"/>
</dbReference>
<comment type="caution">
    <text evidence="8">The sequence shown here is derived from an EMBL/GenBank/DDBJ whole genome shotgun (WGS) entry which is preliminary data.</text>
</comment>
<evidence type="ECO:0000313" key="8">
    <source>
        <dbReference type="EMBL" id="EJT52705.1"/>
    </source>
</evidence>
<feature type="compositionally biased region" description="Low complexity" evidence="7">
    <location>
        <begin position="70"/>
        <end position="97"/>
    </location>
</feature>
<feature type="compositionally biased region" description="Pro residues" evidence="7">
    <location>
        <begin position="56"/>
        <end position="69"/>
    </location>
</feature>
<dbReference type="OrthoDB" id="10266074at2759"/>
<feature type="region of interest" description="Disordered" evidence="7">
    <location>
        <begin position="148"/>
        <end position="319"/>
    </location>
</feature>
<dbReference type="AlphaFoldDB" id="J4UL83"/>
<feature type="compositionally biased region" description="Basic and acidic residues" evidence="7">
    <location>
        <begin position="446"/>
        <end position="456"/>
    </location>
</feature>
<dbReference type="SUPFAM" id="SSF47113">
    <property type="entry name" value="Histone-fold"/>
    <property type="match status" value="1"/>
</dbReference>
<dbReference type="PANTHER" id="PTHR11380:SF5">
    <property type="entry name" value="TRANSCRIPTION INITIATION FACTOR TFIID SUBUNIT 13"/>
    <property type="match status" value="1"/>
</dbReference>
<feature type="compositionally biased region" description="Polar residues" evidence="7">
    <location>
        <begin position="283"/>
        <end position="295"/>
    </location>
</feature>
<feature type="compositionally biased region" description="Low complexity" evidence="7">
    <location>
        <begin position="233"/>
        <end position="242"/>
    </location>
</feature>